<keyword evidence="2" id="KW-1185">Reference proteome</keyword>
<feature type="non-terminal residue" evidence="1">
    <location>
        <position position="57"/>
    </location>
</feature>
<evidence type="ECO:0000313" key="2">
    <source>
        <dbReference type="Proteomes" id="UP000479000"/>
    </source>
</evidence>
<name>A0A6H5HD07_9HEMI</name>
<dbReference type="EMBL" id="CADCXU010028515">
    <property type="protein sequence ID" value="CAB0015090.1"/>
    <property type="molecule type" value="Genomic_DNA"/>
</dbReference>
<evidence type="ECO:0000313" key="1">
    <source>
        <dbReference type="EMBL" id="CAB0015090.1"/>
    </source>
</evidence>
<dbReference type="AlphaFoldDB" id="A0A6H5HD07"/>
<reference evidence="1 2" key="1">
    <citation type="submission" date="2020-02" db="EMBL/GenBank/DDBJ databases">
        <authorList>
            <person name="Ferguson B K."/>
        </authorList>
    </citation>
    <scope>NUCLEOTIDE SEQUENCE [LARGE SCALE GENOMIC DNA]</scope>
</reference>
<accession>A0A6H5HD07</accession>
<dbReference type="Proteomes" id="UP000479000">
    <property type="component" value="Unassembled WGS sequence"/>
</dbReference>
<protein>
    <submittedName>
        <fullName evidence="1">Uncharacterized protein</fullName>
    </submittedName>
</protein>
<sequence>MFGRFQKCRHAQCKVLKCLRVSLLRRCLRHLQCSHDFWDKPNNRLRPKTFLWWFSPG</sequence>
<organism evidence="1 2">
    <name type="scientific">Nesidiocoris tenuis</name>
    <dbReference type="NCBI Taxonomy" id="355587"/>
    <lineage>
        <taxon>Eukaryota</taxon>
        <taxon>Metazoa</taxon>
        <taxon>Ecdysozoa</taxon>
        <taxon>Arthropoda</taxon>
        <taxon>Hexapoda</taxon>
        <taxon>Insecta</taxon>
        <taxon>Pterygota</taxon>
        <taxon>Neoptera</taxon>
        <taxon>Paraneoptera</taxon>
        <taxon>Hemiptera</taxon>
        <taxon>Heteroptera</taxon>
        <taxon>Panheteroptera</taxon>
        <taxon>Cimicomorpha</taxon>
        <taxon>Miridae</taxon>
        <taxon>Dicyphina</taxon>
        <taxon>Nesidiocoris</taxon>
    </lineage>
</organism>
<proteinExistence type="predicted"/>
<gene>
    <name evidence="1" type="ORF">NTEN_LOCUS19463</name>
</gene>